<dbReference type="InterPro" id="IPR025525">
    <property type="entry name" value="hAT-like_transposase_RNase-H"/>
</dbReference>
<accession>A0AAD5ZTD6</accession>
<protein>
    <recommendedName>
        <fullName evidence="5">Transposase</fullName>
    </recommendedName>
</protein>
<organism evidence="3 4">
    <name type="scientific">Rhynchospora tenuis</name>
    <dbReference type="NCBI Taxonomy" id="198213"/>
    <lineage>
        <taxon>Eukaryota</taxon>
        <taxon>Viridiplantae</taxon>
        <taxon>Streptophyta</taxon>
        <taxon>Embryophyta</taxon>
        <taxon>Tracheophyta</taxon>
        <taxon>Spermatophyta</taxon>
        <taxon>Magnoliopsida</taxon>
        <taxon>Liliopsida</taxon>
        <taxon>Poales</taxon>
        <taxon>Cyperaceae</taxon>
        <taxon>Cyperoideae</taxon>
        <taxon>Rhynchosporeae</taxon>
        <taxon>Rhynchospora</taxon>
    </lineage>
</organism>
<evidence type="ECO:0000313" key="4">
    <source>
        <dbReference type="Proteomes" id="UP001210211"/>
    </source>
</evidence>
<comment type="caution">
    <text evidence="3">The sequence shown here is derived from an EMBL/GenBank/DDBJ whole genome shotgun (WGS) entry which is preliminary data.</text>
</comment>
<feature type="domain" description="HAT C-terminal dimerisation" evidence="1">
    <location>
        <begin position="293"/>
        <end position="379"/>
    </location>
</feature>
<evidence type="ECO:0000259" key="1">
    <source>
        <dbReference type="Pfam" id="PF05699"/>
    </source>
</evidence>
<dbReference type="Pfam" id="PF05699">
    <property type="entry name" value="Dimer_Tnp_hAT"/>
    <property type="match status" value="1"/>
</dbReference>
<gene>
    <name evidence="3" type="ORF">LUZ61_007288</name>
</gene>
<evidence type="ECO:0000259" key="2">
    <source>
        <dbReference type="Pfam" id="PF14372"/>
    </source>
</evidence>
<dbReference type="Pfam" id="PF14372">
    <property type="entry name" value="hAT-like_RNase-H"/>
    <property type="match status" value="1"/>
</dbReference>
<name>A0AAD5ZTD6_9POAL</name>
<dbReference type="GO" id="GO:0003677">
    <property type="term" value="F:DNA binding"/>
    <property type="evidence" value="ECO:0007669"/>
    <property type="project" value="InterPro"/>
</dbReference>
<dbReference type="PANTHER" id="PTHR23272">
    <property type="entry name" value="BED FINGER-RELATED"/>
    <property type="match status" value="1"/>
</dbReference>
<dbReference type="PANTHER" id="PTHR23272:SF190">
    <property type="entry name" value="ZINC FINGER, BED-TYPE-RELATED"/>
    <property type="match status" value="1"/>
</dbReference>
<feature type="domain" description="hAT-like transposase RNase-H fold" evidence="2">
    <location>
        <begin position="142"/>
        <end position="242"/>
    </location>
</feature>
<keyword evidence="4" id="KW-1185">Reference proteome</keyword>
<evidence type="ECO:0008006" key="5">
    <source>
        <dbReference type="Google" id="ProtNLM"/>
    </source>
</evidence>
<sequence length="412" mass="46859">MWLGLSKKLVTRELARTRLGRNSTHILNLVVQDGLKVIDGCLVKIREGVKYLRKSPGRLLKFGEIAIGLGIQTRRSLCSDVKTRWNSTHRMLESALYYKSAFESYALRDPNFAWNLDPEEWVSASKVCNFLEVFLDATNIFSGTMYPTANLFLVEIFNVKKEICEAYESSDEFLRKMSRPMFEKFEKYWGEVGVLMSIASILDPRFKLASVEYAFKELYPVYEVDECVKDVTNKLRALYEKYAKDRVASKAAASTSNTIAGSAPVESSLRSRKKEHFMAFVRARGGEKSTKSELEVYLEEPVFHEEEQDKGQFDILLWWSQNCSKYPTLSKLARDVLCIPITTVASESAFSAGGRILDDYRSSLTKDMVELLICGGDWIRASSKYAVLTLQQSAKEEENLEIQVPMSNLSIS</sequence>
<evidence type="ECO:0000313" key="3">
    <source>
        <dbReference type="EMBL" id="KAJ3703583.1"/>
    </source>
</evidence>
<dbReference type="InterPro" id="IPR008906">
    <property type="entry name" value="HATC_C_dom"/>
</dbReference>
<dbReference type="GO" id="GO:0046983">
    <property type="term" value="F:protein dimerization activity"/>
    <property type="evidence" value="ECO:0007669"/>
    <property type="project" value="InterPro"/>
</dbReference>
<dbReference type="Proteomes" id="UP001210211">
    <property type="component" value="Unassembled WGS sequence"/>
</dbReference>
<dbReference type="AlphaFoldDB" id="A0AAD5ZTD6"/>
<dbReference type="EMBL" id="JAMRDG010000001">
    <property type="protein sequence ID" value="KAJ3703583.1"/>
    <property type="molecule type" value="Genomic_DNA"/>
</dbReference>
<reference evidence="3 4" key="1">
    <citation type="journal article" date="2022" name="Cell">
        <title>Repeat-based holocentromeres influence genome architecture and karyotype evolution.</title>
        <authorList>
            <person name="Hofstatter P.G."/>
            <person name="Thangavel G."/>
            <person name="Lux T."/>
            <person name="Neumann P."/>
            <person name="Vondrak T."/>
            <person name="Novak P."/>
            <person name="Zhang M."/>
            <person name="Costa L."/>
            <person name="Castellani M."/>
            <person name="Scott A."/>
            <person name="Toegelov H."/>
            <person name="Fuchs J."/>
            <person name="Mata-Sucre Y."/>
            <person name="Dias Y."/>
            <person name="Vanzela A.L.L."/>
            <person name="Huettel B."/>
            <person name="Almeida C.C.S."/>
            <person name="Simkova H."/>
            <person name="Souza G."/>
            <person name="Pedrosa-Harand A."/>
            <person name="Macas J."/>
            <person name="Mayer K.F.X."/>
            <person name="Houben A."/>
            <person name="Marques A."/>
        </authorList>
    </citation>
    <scope>NUCLEOTIDE SEQUENCE [LARGE SCALE GENOMIC DNA]</scope>
    <source>
        <strain evidence="3">RhyTen1mFocal</strain>
    </source>
</reference>
<dbReference type="SUPFAM" id="SSF53098">
    <property type="entry name" value="Ribonuclease H-like"/>
    <property type="match status" value="1"/>
</dbReference>
<proteinExistence type="predicted"/>
<dbReference type="InterPro" id="IPR012337">
    <property type="entry name" value="RNaseH-like_sf"/>
</dbReference>